<dbReference type="Pfam" id="PF00795">
    <property type="entry name" value="CN_hydrolase"/>
    <property type="match status" value="1"/>
</dbReference>
<dbReference type="InterPro" id="IPR004563">
    <property type="entry name" value="Apolipo_AcylTrfase"/>
</dbReference>
<keyword evidence="2" id="KW-1133">Transmembrane helix</keyword>
<dbReference type="CDD" id="cd07571">
    <property type="entry name" value="ALP_N-acyl_transferase"/>
    <property type="match status" value="1"/>
</dbReference>
<evidence type="ECO:0000256" key="1">
    <source>
        <dbReference type="ARBA" id="ARBA00010065"/>
    </source>
</evidence>
<keyword evidence="5" id="KW-1185">Reference proteome</keyword>
<feature type="transmembrane region" description="Helical" evidence="2">
    <location>
        <begin position="210"/>
        <end position="233"/>
    </location>
</feature>
<accession>A0ABS6HEP7</accession>
<dbReference type="Proteomes" id="UP000689967">
    <property type="component" value="Unassembled WGS sequence"/>
</dbReference>
<feature type="transmembrane region" description="Helical" evidence="2">
    <location>
        <begin position="42"/>
        <end position="64"/>
    </location>
</feature>
<feature type="transmembrane region" description="Helical" evidence="2">
    <location>
        <begin position="73"/>
        <end position="92"/>
    </location>
</feature>
<dbReference type="EC" id="2.3.1.269" evidence="2"/>
<dbReference type="InterPro" id="IPR003010">
    <property type="entry name" value="C-N_Hydrolase"/>
</dbReference>
<comment type="subcellular location">
    <subcellularLocation>
        <location evidence="2">Cell membrane</location>
        <topology evidence="2">Multi-pass membrane protein</topology>
    </subcellularLocation>
</comment>
<reference evidence="4 5" key="1">
    <citation type="submission" date="2021-01" db="EMBL/GenBank/DDBJ databases">
        <title>Roseomonas sp. nov, a bacterium isolated from an oil production mixture in Yumen Oilfield.</title>
        <authorList>
            <person name="Wu D."/>
        </authorList>
    </citation>
    <scope>NUCLEOTIDE SEQUENCE [LARGE SCALE GENOMIC DNA]</scope>
    <source>
        <strain evidence="4 5">ROY-5-3</strain>
    </source>
</reference>
<name>A0ABS6HEP7_9PROT</name>
<dbReference type="HAMAP" id="MF_01148">
    <property type="entry name" value="Lnt"/>
    <property type="match status" value="1"/>
</dbReference>
<evidence type="ECO:0000259" key="3">
    <source>
        <dbReference type="PROSITE" id="PS50263"/>
    </source>
</evidence>
<dbReference type="InterPro" id="IPR045378">
    <property type="entry name" value="LNT_N"/>
</dbReference>
<keyword evidence="2" id="KW-0472">Membrane</keyword>
<evidence type="ECO:0000256" key="2">
    <source>
        <dbReference type="HAMAP-Rule" id="MF_01148"/>
    </source>
</evidence>
<dbReference type="EMBL" id="JAERQM010000013">
    <property type="protein sequence ID" value="MBU8547222.1"/>
    <property type="molecule type" value="Genomic_DNA"/>
</dbReference>
<comment type="caution">
    <text evidence="4">The sequence shown here is derived from an EMBL/GenBank/DDBJ whole genome shotgun (WGS) entry which is preliminary data.</text>
</comment>
<organism evidence="4 5">
    <name type="scientific">Falsiroseomonas oleicola</name>
    <dbReference type="NCBI Taxonomy" id="2801474"/>
    <lineage>
        <taxon>Bacteria</taxon>
        <taxon>Pseudomonadati</taxon>
        <taxon>Pseudomonadota</taxon>
        <taxon>Alphaproteobacteria</taxon>
        <taxon>Acetobacterales</taxon>
        <taxon>Roseomonadaceae</taxon>
        <taxon>Falsiroseomonas</taxon>
    </lineage>
</organism>
<dbReference type="RefSeq" id="WP_216879210.1">
    <property type="nucleotide sequence ID" value="NZ_JAERQM010000013.1"/>
</dbReference>
<dbReference type="PANTHER" id="PTHR38686:SF1">
    <property type="entry name" value="APOLIPOPROTEIN N-ACYLTRANSFERASE"/>
    <property type="match status" value="1"/>
</dbReference>
<keyword evidence="2" id="KW-0812">Transmembrane</keyword>
<keyword evidence="2" id="KW-0808">Transferase</keyword>
<comment type="function">
    <text evidence="2">Catalyzes the phospholipid dependent N-acylation of the N-terminal cysteine of apolipoprotein, the last step in lipoprotein maturation.</text>
</comment>
<feature type="transmembrane region" description="Helical" evidence="2">
    <location>
        <begin position="179"/>
        <end position="203"/>
    </location>
</feature>
<comment type="catalytic activity">
    <reaction evidence="2">
        <text>N-terminal S-1,2-diacyl-sn-glyceryl-L-cysteinyl-[lipoprotein] + a glycerophospholipid = N-acyl-S-1,2-diacyl-sn-glyceryl-L-cysteinyl-[lipoprotein] + a 2-acyl-sn-glycero-3-phospholipid + H(+)</text>
        <dbReference type="Rhea" id="RHEA:48228"/>
        <dbReference type="Rhea" id="RHEA-COMP:14681"/>
        <dbReference type="Rhea" id="RHEA-COMP:14684"/>
        <dbReference type="ChEBI" id="CHEBI:15378"/>
        <dbReference type="ChEBI" id="CHEBI:136912"/>
        <dbReference type="ChEBI" id="CHEBI:140656"/>
        <dbReference type="ChEBI" id="CHEBI:140657"/>
        <dbReference type="ChEBI" id="CHEBI:140660"/>
        <dbReference type="EC" id="2.3.1.269"/>
    </reaction>
</comment>
<dbReference type="PROSITE" id="PS50263">
    <property type="entry name" value="CN_HYDROLASE"/>
    <property type="match status" value="1"/>
</dbReference>
<proteinExistence type="inferred from homology"/>
<comment type="pathway">
    <text evidence="2">Protein modification; lipoprotein biosynthesis (N-acyl transfer).</text>
</comment>
<gene>
    <name evidence="2 4" type="primary">lnt</name>
    <name evidence="4" type="ORF">JJQ90_26125</name>
</gene>
<dbReference type="PANTHER" id="PTHR38686">
    <property type="entry name" value="APOLIPOPROTEIN N-ACYLTRANSFERASE"/>
    <property type="match status" value="1"/>
</dbReference>
<feature type="transmembrane region" description="Helical" evidence="2">
    <location>
        <begin position="104"/>
        <end position="129"/>
    </location>
</feature>
<feature type="domain" description="CN hydrolase" evidence="3">
    <location>
        <begin position="247"/>
        <end position="492"/>
    </location>
</feature>
<sequence>MKAGPLVAAAGTASVGNSTLTPLRLGVRSSAAALALGAMTPLAFAPLYLLPAFLLGFGGLFLLLERTRSVQGAFLLGWLFGIGNFIVGLGWITEAFAVDAETFGALAVPALVALSAGLALFPALSLAAARYVAGSGRGPRLLIAFTICWTAGEWLRGTVLTGFPWNLAGHVWGFADAPLQLAAFIGIHGLGLATILLAALPAFALSARRVLPFGLAACCVALLWAGGAARLAVPPPPELPDVRLRLVQPDVAQSLKWAPSERARILADLLSLSRTPGALGAEPTHLLWPETAVPYLIAEEPAVRAAIAAVVPPRGALVTGGVRRGLDVAGQPSMRNSVLVLDGTARILSAYDKMRLVPFGEYVPFRAWLPGVPKLTDGAVDFSPGTDPAPLPVPGLPAAMTLICYEAIFPGGGGGTARDAGWILTLTNDAWFGRSWGPHQHALAARMRAVELGLPMVRVANGGVSFVTDAYGRVRQQLALGTRGVLDVALPGALPSRTPYASFGDWPLLAVLFTGLAGLAATRRGGEPHGA</sequence>
<dbReference type="NCBIfam" id="TIGR00546">
    <property type="entry name" value="lnt"/>
    <property type="match status" value="1"/>
</dbReference>
<feature type="transmembrane region" description="Helical" evidence="2">
    <location>
        <begin position="141"/>
        <end position="159"/>
    </location>
</feature>
<comment type="similarity">
    <text evidence="1 2">Belongs to the CN hydrolase family. Apolipoprotein N-acyltransferase subfamily.</text>
</comment>
<evidence type="ECO:0000313" key="4">
    <source>
        <dbReference type="EMBL" id="MBU8547222.1"/>
    </source>
</evidence>
<dbReference type="Pfam" id="PF20154">
    <property type="entry name" value="LNT_N"/>
    <property type="match status" value="1"/>
</dbReference>
<keyword evidence="2" id="KW-0012">Acyltransferase</keyword>
<keyword evidence="2" id="KW-1003">Cell membrane</keyword>
<protein>
    <recommendedName>
        <fullName evidence="2">Apolipoprotein N-acyltransferase</fullName>
        <shortName evidence="2">ALP N-acyltransferase</shortName>
        <ecNumber evidence="2">2.3.1.269</ecNumber>
    </recommendedName>
</protein>
<evidence type="ECO:0000313" key="5">
    <source>
        <dbReference type="Proteomes" id="UP000689967"/>
    </source>
</evidence>